<dbReference type="OrthoDB" id="9775804at2"/>
<gene>
    <name evidence="2" type="ORF">DEX24_09260</name>
</gene>
<name>A0A2U3AL76_9BACL</name>
<dbReference type="Gene3D" id="3.40.630.30">
    <property type="match status" value="1"/>
</dbReference>
<evidence type="ECO:0000259" key="1">
    <source>
        <dbReference type="PROSITE" id="PS51186"/>
    </source>
</evidence>
<dbReference type="InterPro" id="IPR016181">
    <property type="entry name" value="Acyl_CoA_acyltransferase"/>
</dbReference>
<accession>A0A2U3AL76</accession>
<dbReference type="GO" id="GO:0016747">
    <property type="term" value="F:acyltransferase activity, transferring groups other than amino-acyl groups"/>
    <property type="evidence" value="ECO:0007669"/>
    <property type="project" value="InterPro"/>
</dbReference>
<dbReference type="InterPro" id="IPR000182">
    <property type="entry name" value="GNAT_dom"/>
</dbReference>
<dbReference type="SUPFAM" id="SSF55729">
    <property type="entry name" value="Acyl-CoA N-acyltransferases (Nat)"/>
    <property type="match status" value="1"/>
</dbReference>
<keyword evidence="2" id="KW-0808">Transferase</keyword>
<protein>
    <submittedName>
        <fullName evidence="2">N-acetyltransferase</fullName>
    </submittedName>
</protein>
<dbReference type="AlphaFoldDB" id="A0A2U3AL76"/>
<reference evidence="2 3" key="1">
    <citation type="submission" date="2018-05" db="EMBL/GenBank/DDBJ databases">
        <title>Kurthia sibirica genome sequence.</title>
        <authorList>
            <person name="Maclea K.S."/>
            <person name="Goen A.E."/>
        </authorList>
    </citation>
    <scope>NUCLEOTIDE SEQUENCE [LARGE SCALE GENOMIC DNA]</scope>
    <source>
        <strain evidence="2 3">ATCC 49154</strain>
    </source>
</reference>
<organism evidence="2 3">
    <name type="scientific">Kurthia sibirica</name>
    <dbReference type="NCBI Taxonomy" id="202750"/>
    <lineage>
        <taxon>Bacteria</taxon>
        <taxon>Bacillati</taxon>
        <taxon>Bacillota</taxon>
        <taxon>Bacilli</taxon>
        <taxon>Bacillales</taxon>
        <taxon>Caryophanaceae</taxon>
        <taxon>Kurthia</taxon>
    </lineage>
</organism>
<comment type="caution">
    <text evidence="2">The sequence shown here is derived from an EMBL/GenBank/DDBJ whole genome shotgun (WGS) entry which is preliminary data.</text>
</comment>
<evidence type="ECO:0000313" key="2">
    <source>
        <dbReference type="EMBL" id="PWI25296.1"/>
    </source>
</evidence>
<dbReference type="PROSITE" id="PS51186">
    <property type="entry name" value="GNAT"/>
    <property type="match status" value="1"/>
</dbReference>
<feature type="domain" description="N-acetyltransferase" evidence="1">
    <location>
        <begin position="20"/>
        <end position="165"/>
    </location>
</feature>
<dbReference type="Proteomes" id="UP000245938">
    <property type="component" value="Unassembled WGS sequence"/>
</dbReference>
<dbReference type="Pfam" id="PF00583">
    <property type="entry name" value="Acetyltransf_1"/>
    <property type="match status" value="1"/>
</dbReference>
<evidence type="ECO:0000313" key="3">
    <source>
        <dbReference type="Proteomes" id="UP000245938"/>
    </source>
</evidence>
<dbReference type="EMBL" id="QFVR01000010">
    <property type="protein sequence ID" value="PWI25296.1"/>
    <property type="molecule type" value="Genomic_DNA"/>
</dbReference>
<sequence length="165" mass="19344">MSRDQQLHRVPSTYEEDNIMNIRPLTAEDLSACTELFLKVFTQPPWNDQWTSTEAARIYLEEYSHNPVFLGFILEENNCIVGASFGNTRSFYTGVEYCISEYFIDDRVQHSGYGTFFMQQIEKELIKKDIHIIALHTERDTPAEKFYAKLGFTASDMNIFYYKVF</sequence>
<proteinExistence type="predicted"/>
<keyword evidence="3" id="KW-1185">Reference proteome</keyword>